<accession>F2BCE8</accession>
<gene>
    <name evidence="1" type="ORF">HMPREF9123_1376</name>
</gene>
<dbReference type="HOGENOM" id="CLU_3101240_0_0_4"/>
<protein>
    <submittedName>
        <fullName evidence="1">Uncharacterized protein</fullName>
    </submittedName>
</protein>
<evidence type="ECO:0000313" key="1">
    <source>
        <dbReference type="EMBL" id="EGF10905.1"/>
    </source>
</evidence>
<sequence length="51" mass="5680">MPDKTSAKLKLSGINVRPTRARKPVFGYAEAVFSDGLLRKFSLKNSRPSEN</sequence>
<dbReference type="Proteomes" id="UP000004105">
    <property type="component" value="Unassembled WGS sequence"/>
</dbReference>
<dbReference type="EMBL" id="AFAY01000029">
    <property type="protein sequence ID" value="EGF10905.1"/>
    <property type="molecule type" value="Genomic_DNA"/>
</dbReference>
<name>F2BCE8_9NEIS</name>
<comment type="caution">
    <text evidence="1">The sequence shown here is derived from an EMBL/GenBank/DDBJ whole genome shotgun (WGS) entry which is preliminary data.</text>
</comment>
<dbReference type="AlphaFoldDB" id="F2BCE8"/>
<proteinExistence type="predicted"/>
<keyword evidence="2" id="KW-1185">Reference proteome</keyword>
<reference evidence="1 2" key="1">
    <citation type="submission" date="2011-02" db="EMBL/GenBank/DDBJ databases">
        <authorList>
            <person name="Muzny D."/>
            <person name="Qin X."/>
            <person name="Deng J."/>
            <person name="Jiang H."/>
            <person name="Liu Y."/>
            <person name="Qu J."/>
            <person name="Song X.-Z."/>
            <person name="Zhang L."/>
            <person name="Thornton R."/>
            <person name="Coyle M."/>
            <person name="Francisco L."/>
            <person name="Jackson L."/>
            <person name="Javaid M."/>
            <person name="Korchina V."/>
            <person name="Kovar C."/>
            <person name="Mata R."/>
            <person name="Mathew T."/>
            <person name="Ngo R."/>
            <person name="Nguyen L."/>
            <person name="Nguyen N."/>
            <person name="Okwuonu G."/>
            <person name="Ongeri F."/>
            <person name="Pham C."/>
            <person name="Simmons D."/>
            <person name="Wilczek-Boney K."/>
            <person name="Hale W."/>
            <person name="Jakkamsetti A."/>
            <person name="Pham P."/>
            <person name="Ruth R."/>
            <person name="San Lucas F."/>
            <person name="Warren J."/>
            <person name="Zhang J."/>
            <person name="Zhao Z."/>
            <person name="Zhou C."/>
            <person name="Zhu D."/>
            <person name="Lee S."/>
            <person name="Bess C."/>
            <person name="Blankenburg K."/>
            <person name="Forbes L."/>
            <person name="Fu Q."/>
            <person name="Gubbala S."/>
            <person name="Hirani K."/>
            <person name="Jayaseelan J.C."/>
            <person name="Lara F."/>
            <person name="Munidasa M."/>
            <person name="Palculict T."/>
            <person name="Patil S."/>
            <person name="Pu L.-L."/>
            <person name="Saada N."/>
            <person name="Tang L."/>
            <person name="Weissenberger G."/>
            <person name="Zhu Y."/>
            <person name="Hemphill L."/>
            <person name="Shang Y."/>
            <person name="Youmans B."/>
            <person name="Ayvaz T."/>
            <person name="Ross M."/>
            <person name="Santibanez J."/>
            <person name="Aqrawi P."/>
            <person name="Gross S."/>
            <person name="Joshi V."/>
            <person name="Fowler G."/>
            <person name="Nazareth L."/>
            <person name="Reid J."/>
            <person name="Worley K."/>
            <person name="Petrosino J."/>
            <person name="Highlander S."/>
            <person name="Gibbs R."/>
        </authorList>
    </citation>
    <scope>NUCLEOTIDE SEQUENCE [LARGE SCALE GENOMIC DNA]</scope>
    <source>
        <strain evidence="1 2">ATCC BAA-1200</strain>
    </source>
</reference>
<organism evidence="1 2">
    <name type="scientific">Neisseria bacilliformis ATCC BAA-1200</name>
    <dbReference type="NCBI Taxonomy" id="888742"/>
    <lineage>
        <taxon>Bacteria</taxon>
        <taxon>Pseudomonadati</taxon>
        <taxon>Pseudomonadota</taxon>
        <taxon>Betaproteobacteria</taxon>
        <taxon>Neisseriales</taxon>
        <taxon>Neisseriaceae</taxon>
        <taxon>Neisseria</taxon>
    </lineage>
</organism>
<evidence type="ECO:0000313" key="2">
    <source>
        <dbReference type="Proteomes" id="UP000004105"/>
    </source>
</evidence>